<keyword evidence="4" id="KW-0804">Transcription</keyword>
<dbReference type="SUPFAM" id="SSF53850">
    <property type="entry name" value="Periplasmic binding protein-like II"/>
    <property type="match status" value="1"/>
</dbReference>
<dbReference type="Proteomes" id="UP000070255">
    <property type="component" value="Unassembled WGS sequence"/>
</dbReference>
<keyword evidence="2" id="KW-0805">Transcription regulation</keyword>
<evidence type="ECO:0000313" key="6">
    <source>
        <dbReference type="EMBL" id="KWZ38109.1"/>
    </source>
</evidence>
<evidence type="ECO:0000256" key="4">
    <source>
        <dbReference type="ARBA" id="ARBA00023163"/>
    </source>
</evidence>
<dbReference type="InterPro" id="IPR000847">
    <property type="entry name" value="LysR_HTH_N"/>
</dbReference>
<dbReference type="Pfam" id="PF03466">
    <property type="entry name" value="LysR_substrate"/>
    <property type="match status" value="1"/>
</dbReference>
<dbReference type="InterPro" id="IPR005119">
    <property type="entry name" value="LysR_subst-bd"/>
</dbReference>
<evidence type="ECO:0000256" key="3">
    <source>
        <dbReference type="ARBA" id="ARBA00023125"/>
    </source>
</evidence>
<evidence type="ECO:0000259" key="5">
    <source>
        <dbReference type="PROSITE" id="PS50931"/>
    </source>
</evidence>
<dbReference type="SUPFAM" id="SSF46785">
    <property type="entry name" value="Winged helix' DNA-binding domain"/>
    <property type="match status" value="1"/>
</dbReference>
<comment type="caution">
    <text evidence="6">The sequence shown here is derived from an EMBL/GenBank/DDBJ whole genome shotgun (WGS) entry which is preliminary data.</text>
</comment>
<feature type="domain" description="HTH lysR-type" evidence="5">
    <location>
        <begin position="8"/>
        <end position="65"/>
    </location>
</feature>
<dbReference type="InterPro" id="IPR036388">
    <property type="entry name" value="WH-like_DNA-bd_sf"/>
</dbReference>
<organism evidence="6 7">
    <name type="scientific">Burkholderia savannae</name>
    <dbReference type="NCBI Taxonomy" id="1637837"/>
    <lineage>
        <taxon>Bacteria</taxon>
        <taxon>Pseudomonadati</taxon>
        <taxon>Pseudomonadota</taxon>
        <taxon>Betaproteobacteria</taxon>
        <taxon>Burkholderiales</taxon>
        <taxon>Burkholderiaceae</taxon>
        <taxon>Burkholderia</taxon>
        <taxon>pseudomallei group</taxon>
    </lineage>
</organism>
<dbReference type="Gene3D" id="3.40.190.10">
    <property type="entry name" value="Periplasmic binding protein-like II"/>
    <property type="match status" value="2"/>
</dbReference>
<keyword evidence="7" id="KW-1185">Reference proteome</keyword>
<dbReference type="Gene3D" id="1.10.10.10">
    <property type="entry name" value="Winged helix-like DNA-binding domain superfamily/Winged helix DNA-binding domain"/>
    <property type="match status" value="1"/>
</dbReference>
<dbReference type="PRINTS" id="PR00039">
    <property type="entry name" value="HTHLYSR"/>
</dbReference>
<dbReference type="EMBL" id="LNJQ01000004">
    <property type="protein sequence ID" value="KWZ38109.1"/>
    <property type="molecule type" value="Genomic_DNA"/>
</dbReference>
<dbReference type="InterPro" id="IPR050950">
    <property type="entry name" value="HTH-type_LysR_regulators"/>
</dbReference>
<evidence type="ECO:0000256" key="1">
    <source>
        <dbReference type="ARBA" id="ARBA00009437"/>
    </source>
</evidence>
<protein>
    <recommendedName>
        <fullName evidence="5">HTH lysR-type domain-containing protein</fullName>
    </recommendedName>
</protein>
<dbReference type="InterPro" id="IPR036390">
    <property type="entry name" value="WH_DNA-bd_sf"/>
</dbReference>
<keyword evidence="3" id="KW-0238">DNA-binding</keyword>
<evidence type="ECO:0000256" key="2">
    <source>
        <dbReference type="ARBA" id="ARBA00023015"/>
    </source>
</evidence>
<dbReference type="PROSITE" id="PS50931">
    <property type="entry name" value="HTH_LYSR"/>
    <property type="match status" value="1"/>
</dbReference>
<dbReference type="PANTHER" id="PTHR30419">
    <property type="entry name" value="HTH-TYPE TRANSCRIPTIONAL REGULATOR YBHD"/>
    <property type="match status" value="1"/>
</dbReference>
<gene>
    <name evidence="6" type="ORF">WS72_24790</name>
</gene>
<evidence type="ECO:0000313" key="7">
    <source>
        <dbReference type="Proteomes" id="UP000070255"/>
    </source>
</evidence>
<dbReference type="PANTHER" id="PTHR30419:SF8">
    <property type="entry name" value="NITROGEN ASSIMILATION TRANSCRIPTIONAL ACTIVATOR-RELATED"/>
    <property type="match status" value="1"/>
</dbReference>
<proteinExistence type="inferred from homology"/>
<dbReference type="Pfam" id="PF00126">
    <property type="entry name" value="HTH_1"/>
    <property type="match status" value="1"/>
</dbReference>
<accession>A0ABR5T4J8</accession>
<name>A0ABR5T4J8_9BURK</name>
<comment type="similarity">
    <text evidence="1">Belongs to the LysR transcriptional regulatory family.</text>
</comment>
<reference evidence="6 7" key="1">
    <citation type="submission" date="2015-11" db="EMBL/GenBank/DDBJ databases">
        <authorList>
            <person name="Sahl J."/>
            <person name="Wagner D."/>
            <person name="Keim P."/>
        </authorList>
    </citation>
    <scope>NUCLEOTIDE SEQUENCE [LARGE SCALE GENOMIC DNA]</scope>
    <source>
        <strain evidence="6 7">BDU18</strain>
    </source>
</reference>
<sequence>MAALTQRLKARHFVLLSSIHRHRTLRKVADEMNLSQPAITKALQELEEIVGAALFERTARGLVPTPAADMLVSRSAAFLADLRNLAGDLTAIEDGFHGVVRIGVIHFIAYGILTKAMDALRERGFNYRFAVRDGDTDTVVGMLRRHEIDCAIARLTHESAGEIEQEVLYVQQPVLLSSRGYRAPKGRSATIDAVAGAQWVLPPKATPTRRAFDEMLVRRGVVIGEPLVETTSVTVIEAVLAANDEAVTMLPRDLAEEVAHGGACRILPIDLDFALPAVCLVTRQDMAGDRTLDALKRAIRAAAA</sequence>